<reference evidence="2" key="1">
    <citation type="journal article" date="2022" name="bioRxiv">
        <title>Sequencing and chromosome-scale assembly of the giantPleurodeles waltlgenome.</title>
        <authorList>
            <person name="Brown T."/>
            <person name="Elewa A."/>
            <person name="Iarovenko S."/>
            <person name="Subramanian E."/>
            <person name="Araus A.J."/>
            <person name="Petzold A."/>
            <person name="Susuki M."/>
            <person name="Suzuki K.-i.T."/>
            <person name="Hayashi T."/>
            <person name="Toyoda A."/>
            <person name="Oliveira C."/>
            <person name="Osipova E."/>
            <person name="Leigh N.D."/>
            <person name="Simon A."/>
            <person name="Yun M.H."/>
        </authorList>
    </citation>
    <scope>NUCLEOTIDE SEQUENCE</scope>
    <source>
        <strain evidence="2">20211129_DDA</strain>
        <tissue evidence="2">Liver</tissue>
    </source>
</reference>
<sequence>MNVNDLPHQKRSGPEGGCPPSRSDLPDVAWWGLGALWPTSGDAAWPSRKNAYLYIAGHNNDEQRNQ</sequence>
<gene>
    <name evidence="2" type="ORF">NDU88_001930</name>
</gene>
<evidence type="ECO:0000313" key="2">
    <source>
        <dbReference type="EMBL" id="KAJ1123461.1"/>
    </source>
</evidence>
<keyword evidence="3" id="KW-1185">Reference proteome</keyword>
<proteinExistence type="predicted"/>
<dbReference type="AlphaFoldDB" id="A0AAV7P7B6"/>
<protein>
    <submittedName>
        <fullName evidence="2">Uncharacterized protein</fullName>
    </submittedName>
</protein>
<dbReference type="Proteomes" id="UP001066276">
    <property type="component" value="Chromosome 7"/>
</dbReference>
<accession>A0AAV7P7B6</accession>
<dbReference type="EMBL" id="JANPWB010000011">
    <property type="protein sequence ID" value="KAJ1123461.1"/>
    <property type="molecule type" value="Genomic_DNA"/>
</dbReference>
<evidence type="ECO:0000313" key="3">
    <source>
        <dbReference type="Proteomes" id="UP001066276"/>
    </source>
</evidence>
<name>A0AAV7P7B6_PLEWA</name>
<organism evidence="2 3">
    <name type="scientific">Pleurodeles waltl</name>
    <name type="common">Iberian ribbed newt</name>
    <dbReference type="NCBI Taxonomy" id="8319"/>
    <lineage>
        <taxon>Eukaryota</taxon>
        <taxon>Metazoa</taxon>
        <taxon>Chordata</taxon>
        <taxon>Craniata</taxon>
        <taxon>Vertebrata</taxon>
        <taxon>Euteleostomi</taxon>
        <taxon>Amphibia</taxon>
        <taxon>Batrachia</taxon>
        <taxon>Caudata</taxon>
        <taxon>Salamandroidea</taxon>
        <taxon>Salamandridae</taxon>
        <taxon>Pleurodelinae</taxon>
        <taxon>Pleurodeles</taxon>
    </lineage>
</organism>
<evidence type="ECO:0000256" key="1">
    <source>
        <dbReference type="SAM" id="MobiDB-lite"/>
    </source>
</evidence>
<comment type="caution">
    <text evidence="2">The sequence shown here is derived from an EMBL/GenBank/DDBJ whole genome shotgun (WGS) entry which is preliminary data.</text>
</comment>
<feature type="region of interest" description="Disordered" evidence="1">
    <location>
        <begin position="1"/>
        <end position="24"/>
    </location>
</feature>